<gene>
    <name evidence="8" type="ORF">AsAng_0059250</name>
</gene>
<keyword evidence="2" id="KW-1003">Cell membrane</keyword>
<evidence type="ECO:0000256" key="3">
    <source>
        <dbReference type="ARBA" id="ARBA00022692"/>
    </source>
</evidence>
<evidence type="ECO:0000256" key="5">
    <source>
        <dbReference type="ARBA" id="ARBA00023136"/>
    </source>
</evidence>
<keyword evidence="9" id="KW-1185">Reference proteome</keyword>
<dbReference type="Proteomes" id="UP001060919">
    <property type="component" value="Chromosome"/>
</dbReference>
<evidence type="ECO:0000256" key="7">
    <source>
        <dbReference type="SAM" id="Phobius"/>
    </source>
</evidence>
<proteinExistence type="predicted"/>
<dbReference type="InterPro" id="IPR005171">
    <property type="entry name" value="Cyt_c_oxidase_su4_prok"/>
</dbReference>
<feature type="transmembrane region" description="Helical" evidence="7">
    <location>
        <begin position="52"/>
        <end position="72"/>
    </location>
</feature>
<dbReference type="RefSeq" id="WP_264790322.1">
    <property type="nucleotide sequence ID" value="NZ_AP026867.1"/>
</dbReference>
<sequence>MGHSHGLSVEEQRKEDIKIGTKGFWILLLVTFAEVGVALFTKELLPGSIVRLIMIALSLYKAYYIVSIFMHLGAEVGGFAATIVLPMTLLIWAVIAFLWEGDYARNNRNYVKDARPGAEMPAPESSKATSMKSTEELSKQLSFR</sequence>
<dbReference type="GO" id="GO:0005886">
    <property type="term" value="C:plasma membrane"/>
    <property type="evidence" value="ECO:0007669"/>
    <property type="project" value="UniProtKB-SubCell"/>
</dbReference>
<name>A0A916DW66_9BACT</name>
<keyword evidence="3 7" id="KW-0812">Transmembrane</keyword>
<feature type="region of interest" description="Disordered" evidence="6">
    <location>
        <begin position="114"/>
        <end position="144"/>
    </location>
</feature>
<evidence type="ECO:0000256" key="4">
    <source>
        <dbReference type="ARBA" id="ARBA00022989"/>
    </source>
</evidence>
<evidence type="ECO:0000256" key="6">
    <source>
        <dbReference type="SAM" id="MobiDB-lite"/>
    </source>
</evidence>
<dbReference type="Pfam" id="PF03626">
    <property type="entry name" value="COX4_pro"/>
    <property type="match status" value="1"/>
</dbReference>
<protein>
    <submittedName>
        <fullName evidence="8">Cytochrome C oxidase subunit IV family protein</fullName>
    </submittedName>
</protein>
<dbReference type="EMBL" id="AP026867">
    <property type="protein sequence ID" value="BDS15141.1"/>
    <property type="molecule type" value="Genomic_DNA"/>
</dbReference>
<organism evidence="8 9">
    <name type="scientific">Aureispira anguillae</name>
    <dbReference type="NCBI Taxonomy" id="2864201"/>
    <lineage>
        <taxon>Bacteria</taxon>
        <taxon>Pseudomonadati</taxon>
        <taxon>Bacteroidota</taxon>
        <taxon>Saprospiria</taxon>
        <taxon>Saprospirales</taxon>
        <taxon>Saprospiraceae</taxon>
        <taxon>Aureispira</taxon>
    </lineage>
</organism>
<evidence type="ECO:0000313" key="8">
    <source>
        <dbReference type="EMBL" id="BDS15141.1"/>
    </source>
</evidence>
<feature type="transmembrane region" description="Helical" evidence="7">
    <location>
        <begin position="78"/>
        <end position="99"/>
    </location>
</feature>
<reference evidence="8" key="1">
    <citation type="submission" date="2022-09" db="EMBL/GenBank/DDBJ databases">
        <title>Aureispira anguillicida sp. nov., isolated from Leptocephalus of Japanese eel Anguilla japonica.</title>
        <authorList>
            <person name="Yuasa K."/>
            <person name="Mekata T."/>
            <person name="Ikunari K."/>
        </authorList>
    </citation>
    <scope>NUCLEOTIDE SEQUENCE</scope>
    <source>
        <strain evidence="8">EL160426</strain>
    </source>
</reference>
<evidence type="ECO:0000256" key="2">
    <source>
        <dbReference type="ARBA" id="ARBA00022475"/>
    </source>
</evidence>
<dbReference type="AlphaFoldDB" id="A0A916DW66"/>
<evidence type="ECO:0000256" key="1">
    <source>
        <dbReference type="ARBA" id="ARBA00004651"/>
    </source>
</evidence>
<feature type="transmembrane region" description="Helical" evidence="7">
    <location>
        <begin position="23"/>
        <end position="40"/>
    </location>
</feature>
<comment type="subcellular location">
    <subcellularLocation>
        <location evidence="1">Cell membrane</location>
        <topology evidence="1">Multi-pass membrane protein</topology>
    </subcellularLocation>
</comment>
<keyword evidence="5 7" id="KW-0472">Membrane</keyword>
<evidence type="ECO:0000313" key="9">
    <source>
        <dbReference type="Proteomes" id="UP001060919"/>
    </source>
</evidence>
<keyword evidence="4 7" id="KW-1133">Transmembrane helix</keyword>
<dbReference type="KEGG" id="aup:AsAng_0059250"/>
<accession>A0A916DW66</accession>